<feature type="domain" description="DDE-1" evidence="1">
    <location>
        <begin position="63"/>
        <end position="119"/>
    </location>
</feature>
<dbReference type="InterPro" id="IPR004875">
    <property type="entry name" value="DDE_SF_endonuclease_dom"/>
</dbReference>
<dbReference type="STRING" id="765257.A0A0C9YIZ1"/>
<dbReference type="GO" id="GO:0005634">
    <property type="term" value="C:nucleus"/>
    <property type="evidence" value="ECO:0007669"/>
    <property type="project" value="TreeGrafter"/>
</dbReference>
<dbReference type="InterPro" id="IPR050863">
    <property type="entry name" value="CenT-Element_Derived"/>
</dbReference>
<reference evidence="3" key="2">
    <citation type="submission" date="2015-01" db="EMBL/GenBank/DDBJ databases">
        <title>Evolutionary Origins and Diversification of the Mycorrhizal Mutualists.</title>
        <authorList>
            <consortium name="DOE Joint Genome Institute"/>
            <consortium name="Mycorrhizal Genomics Consortium"/>
            <person name="Kohler A."/>
            <person name="Kuo A."/>
            <person name="Nagy L.G."/>
            <person name="Floudas D."/>
            <person name="Copeland A."/>
            <person name="Barry K.W."/>
            <person name="Cichocki N."/>
            <person name="Veneault-Fourrey C."/>
            <person name="LaButti K."/>
            <person name="Lindquist E.A."/>
            <person name="Lipzen A."/>
            <person name="Lundell T."/>
            <person name="Morin E."/>
            <person name="Murat C."/>
            <person name="Riley R."/>
            <person name="Ohm R."/>
            <person name="Sun H."/>
            <person name="Tunlid A."/>
            <person name="Henrissat B."/>
            <person name="Grigoriev I.V."/>
            <person name="Hibbett D.S."/>
            <person name="Martin F."/>
        </authorList>
    </citation>
    <scope>NUCLEOTIDE SEQUENCE [LARGE SCALE GENOMIC DNA]</scope>
    <source>
        <strain evidence="3">441</strain>
    </source>
</reference>
<dbReference type="AlphaFoldDB" id="A0A0C9YIZ1"/>
<dbReference type="PANTHER" id="PTHR19303:SF73">
    <property type="entry name" value="PROTEIN PDC2"/>
    <property type="match status" value="1"/>
</dbReference>
<dbReference type="EMBL" id="KN833850">
    <property type="protein sequence ID" value="KIK16646.1"/>
    <property type="molecule type" value="Genomic_DNA"/>
</dbReference>
<protein>
    <recommendedName>
        <fullName evidence="1">DDE-1 domain-containing protein</fullName>
    </recommendedName>
</protein>
<dbReference type="Proteomes" id="UP000054018">
    <property type="component" value="Unassembled WGS sequence"/>
</dbReference>
<dbReference type="HOGENOM" id="CLU_018294_5_2_1"/>
<keyword evidence="3" id="KW-1185">Reference proteome</keyword>
<proteinExistence type="predicted"/>
<dbReference type="Pfam" id="PF03184">
    <property type="entry name" value="DDE_1"/>
    <property type="match status" value="1"/>
</dbReference>
<gene>
    <name evidence="2" type="ORF">PISMIDRAFT_83069</name>
</gene>
<dbReference type="GO" id="GO:0003677">
    <property type="term" value="F:DNA binding"/>
    <property type="evidence" value="ECO:0007669"/>
    <property type="project" value="TreeGrafter"/>
</dbReference>
<feature type="non-terminal residue" evidence="2">
    <location>
        <position position="119"/>
    </location>
</feature>
<sequence>HGEAGSVDLTAVEAEKMRLKAILANYAPKDIFNFDETSFFPLAPPDHGLATQQMSGKKKDKFRITIGLACNVDGSEKLPLLFIGKSAKPRCFRGCTPKALGFDYYNNKKAWMTMVIFEE</sequence>
<evidence type="ECO:0000259" key="1">
    <source>
        <dbReference type="Pfam" id="PF03184"/>
    </source>
</evidence>
<dbReference type="OrthoDB" id="162969at2759"/>
<feature type="non-terminal residue" evidence="2">
    <location>
        <position position="1"/>
    </location>
</feature>
<reference evidence="2 3" key="1">
    <citation type="submission" date="2014-04" db="EMBL/GenBank/DDBJ databases">
        <authorList>
            <consortium name="DOE Joint Genome Institute"/>
            <person name="Kuo A."/>
            <person name="Kohler A."/>
            <person name="Costa M.D."/>
            <person name="Nagy L.G."/>
            <person name="Floudas D."/>
            <person name="Copeland A."/>
            <person name="Barry K.W."/>
            <person name="Cichocki N."/>
            <person name="Veneault-Fourrey C."/>
            <person name="LaButti K."/>
            <person name="Lindquist E.A."/>
            <person name="Lipzen A."/>
            <person name="Lundell T."/>
            <person name="Morin E."/>
            <person name="Murat C."/>
            <person name="Sun H."/>
            <person name="Tunlid A."/>
            <person name="Henrissat B."/>
            <person name="Grigoriev I.V."/>
            <person name="Hibbett D.S."/>
            <person name="Martin F."/>
            <person name="Nordberg H.P."/>
            <person name="Cantor M.N."/>
            <person name="Hua S.X."/>
        </authorList>
    </citation>
    <scope>NUCLEOTIDE SEQUENCE [LARGE SCALE GENOMIC DNA]</scope>
    <source>
        <strain evidence="2 3">441</strain>
    </source>
</reference>
<evidence type="ECO:0000313" key="3">
    <source>
        <dbReference type="Proteomes" id="UP000054018"/>
    </source>
</evidence>
<organism evidence="2 3">
    <name type="scientific">Pisolithus microcarpus 441</name>
    <dbReference type="NCBI Taxonomy" id="765257"/>
    <lineage>
        <taxon>Eukaryota</taxon>
        <taxon>Fungi</taxon>
        <taxon>Dikarya</taxon>
        <taxon>Basidiomycota</taxon>
        <taxon>Agaricomycotina</taxon>
        <taxon>Agaricomycetes</taxon>
        <taxon>Agaricomycetidae</taxon>
        <taxon>Boletales</taxon>
        <taxon>Sclerodermatineae</taxon>
        <taxon>Pisolithaceae</taxon>
        <taxon>Pisolithus</taxon>
    </lineage>
</organism>
<name>A0A0C9YIZ1_9AGAM</name>
<accession>A0A0C9YIZ1</accession>
<dbReference type="PANTHER" id="PTHR19303">
    <property type="entry name" value="TRANSPOSON"/>
    <property type="match status" value="1"/>
</dbReference>
<evidence type="ECO:0000313" key="2">
    <source>
        <dbReference type="EMBL" id="KIK16646.1"/>
    </source>
</evidence>